<evidence type="ECO:0000256" key="6">
    <source>
        <dbReference type="SAM" id="MobiDB-lite"/>
    </source>
</evidence>
<comment type="similarity">
    <text evidence="2">Belongs to the amino acid/polyamine transporter 2 family.</text>
</comment>
<feature type="transmembrane region" description="Helical" evidence="7">
    <location>
        <begin position="229"/>
        <end position="247"/>
    </location>
</feature>
<feature type="transmembrane region" description="Helical" evidence="7">
    <location>
        <begin position="412"/>
        <end position="431"/>
    </location>
</feature>
<reference evidence="9" key="1">
    <citation type="submission" date="2016-04" db="EMBL/GenBank/DDBJ databases">
        <authorList>
            <person name="Evans L.H."/>
            <person name="Alamgir A."/>
            <person name="Owens N."/>
            <person name="Weber N.D."/>
            <person name="Virtaneva K."/>
            <person name="Barbian K."/>
            <person name="Babar A."/>
            <person name="Rosenke K."/>
        </authorList>
    </citation>
    <scope>NUCLEOTIDE SEQUENCE [LARGE SCALE GENOMIC DNA]</scope>
    <source>
        <strain evidence="9">CBS 101.48</strain>
    </source>
</reference>
<evidence type="ECO:0000256" key="1">
    <source>
        <dbReference type="ARBA" id="ARBA00004141"/>
    </source>
</evidence>
<evidence type="ECO:0000256" key="5">
    <source>
        <dbReference type="ARBA" id="ARBA00023136"/>
    </source>
</evidence>
<evidence type="ECO:0000259" key="8">
    <source>
        <dbReference type="Pfam" id="PF01490"/>
    </source>
</evidence>
<feature type="compositionally biased region" description="Acidic residues" evidence="6">
    <location>
        <begin position="91"/>
        <end position="104"/>
    </location>
</feature>
<feature type="transmembrane region" description="Helical" evidence="7">
    <location>
        <begin position="373"/>
        <end position="391"/>
    </location>
</feature>
<dbReference type="InParanoid" id="A0A163MS21"/>
<name>A0A163MS21_ABSGL</name>
<feature type="transmembrane region" description="Helical" evidence="7">
    <location>
        <begin position="469"/>
        <end position="490"/>
    </location>
</feature>
<dbReference type="Gene3D" id="1.20.1740.10">
    <property type="entry name" value="Amino acid/polyamine transporter I"/>
    <property type="match status" value="1"/>
</dbReference>
<comment type="subcellular location">
    <subcellularLocation>
        <location evidence="1">Membrane</location>
        <topology evidence="1">Multi-pass membrane protein</topology>
    </subcellularLocation>
</comment>
<organism evidence="9">
    <name type="scientific">Absidia glauca</name>
    <name type="common">Pin mould</name>
    <dbReference type="NCBI Taxonomy" id="4829"/>
    <lineage>
        <taxon>Eukaryota</taxon>
        <taxon>Fungi</taxon>
        <taxon>Fungi incertae sedis</taxon>
        <taxon>Mucoromycota</taxon>
        <taxon>Mucoromycotina</taxon>
        <taxon>Mucoromycetes</taxon>
        <taxon>Mucorales</taxon>
        <taxon>Cunninghamellaceae</taxon>
        <taxon>Absidia</taxon>
    </lineage>
</organism>
<evidence type="ECO:0000313" key="10">
    <source>
        <dbReference type="Proteomes" id="UP000078561"/>
    </source>
</evidence>
<evidence type="ECO:0000313" key="9">
    <source>
        <dbReference type="EMBL" id="SAM08061.1"/>
    </source>
</evidence>
<feature type="transmembrane region" description="Helical" evidence="7">
    <location>
        <begin position="437"/>
        <end position="457"/>
    </location>
</feature>
<dbReference type="InterPro" id="IPR013057">
    <property type="entry name" value="AA_transpt_TM"/>
</dbReference>
<feature type="region of interest" description="Disordered" evidence="6">
    <location>
        <begin position="1"/>
        <end position="51"/>
    </location>
</feature>
<feature type="transmembrane region" description="Helical" evidence="7">
    <location>
        <begin position="329"/>
        <end position="353"/>
    </location>
</feature>
<dbReference type="OMA" id="ICVQYTE"/>
<evidence type="ECO:0000256" key="3">
    <source>
        <dbReference type="ARBA" id="ARBA00022692"/>
    </source>
</evidence>
<dbReference type="STRING" id="4829.A0A163MS21"/>
<proteinExistence type="inferred from homology"/>
<dbReference type="GO" id="GO:0005774">
    <property type="term" value="C:vacuolar membrane"/>
    <property type="evidence" value="ECO:0007669"/>
    <property type="project" value="TreeGrafter"/>
</dbReference>
<feature type="transmembrane region" description="Helical" evidence="7">
    <location>
        <begin position="119"/>
        <end position="135"/>
    </location>
</feature>
<dbReference type="AlphaFoldDB" id="A0A163MS21"/>
<protein>
    <recommendedName>
        <fullName evidence="8">Amino acid transporter transmembrane domain-containing protein</fullName>
    </recommendedName>
</protein>
<feature type="region of interest" description="Disordered" evidence="6">
    <location>
        <begin position="77"/>
        <end position="111"/>
    </location>
</feature>
<dbReference type="GO" id="GO:0015179">
    <property type="term" value="F:L-amino acid transmembrane transporter activity"/>
    <property type="evidence" value="ECO:0007669"/>
    <property type="project" value="TreeGrafter"/>
</dbReference>
<dbReference type="EMBL" id="LT554871">
    <property type="protein sequence ID" value="SAM08061.1"/>
    <property type="molecule type" value="Genomic_DNA"/>
</dbReference>
<gene>
    <name evidence="9" type="primary">ABSGL_13719.1 scaffold 14267</name>
</gene>
<sequence>MTENRTDDTTPDATTRKKTTFQMEEDEERVDSLRPPTPQHHKRPTLSTRKSFTQSVSSFSLYNSHFAGERWEYHHKPGLHHEKTKTPTEVDKEEVEEEEEEEQSEVCQTNTPTSSTKKAMFMFLKAFIGSGVLFLPKGFEYGGLALSIVLMIVIASICLFSFLRLVRTQEIVGGSYGDVGHRLYGRTVRYMVLFFIIISQVGFVCSYFIFISGNLVSVVQVLSHCKVTLLQKSYIWMPLVIVLPLILVRHITRLSLAVILADLFILFGLICVIYFTSYQLIYHGPGPNIQSVNTSNFALMIGTATFSFEGIGLVIPIAESMERPEKFPLVVSLGTIIVCVIYIVVGSMSYLAYGDQIQAAVVYNFPPSNPLTITVQLLIPLMLFPAIKIIENGVFQKCPPGSQDHRVRWLKNVFRCVLTVLCATIAYLVGGDNLDRFVAFVGSIACIPLCYIFPGIFHLKITNKRVERVTDIALIVWGVGIMIYTLYVTISTFSQPSIVPLEPYCPV</sequence>
<dbReference type="Proteomes" id="UP000078561">
    <property type="component" value="Unassembled WGS sequence"/>
</dbReference>
<dbReference type="Pfam" id="PF01490">
    <property type="entry name" value="Aa_trans"/>
    <property type="match status" value="1"/>
</dbReference>
<feature type="transmembrane region" description="Helical" evidence="7">
    <location>
        <begin position="297"/>
        <end position="317"/>
    </location>
</feature>
<keyword evidence="10" id="KW-1185">Reference proteome</keyword>
<feature type="domain" description="Amino acid transporter transmembrane" evidence="8">
    <location>
        <begin position="113"/>
        <end position="490"/>
    </location>
</feature>
<feature type="compositionally biased region" description="Basic and acidic residues" evidence="6">
    <location>
        <begin position="77"/>
        <end position="90"/>
    </location>
</feature>
<feature type="transmembrane region" description="Helical" evidence="7">
    <location>
        <begin position="141"/>
        <end position="166"/>
    </location>
</feature>
<evidence type="ECO:0000256" key="2">
    <source>
        <dbReference type="ARBA" id="ARBA00008066"/>
    </source>
</evidence>
<keyword evidence="4 7" id="KW-1133">Transmembrane helix</keyword>
<feature type="transmembrane region" description="Helical" evidence="7">
    <location>
        <begin position="187"/>
        <end position="209"/>
    </location>
</feature>
<feature type="transmembrane region" description="Helical" evidence="7">
    <location>
        <begin position="254"/>
        <end position="277"/>
    </location>
</feature>
<keyword evidence="3 7" id="KW-0812">Transmembrane</keyword>
<accession>A0A163MS21</accession>
<evidence type="ECO:0000256" key="7">
    <source>
        <dbReference type="SAM" id="Phobius"/>
    </source>
</evidence>
<keyword evidence="5 7" id="KW-0472">Membrane</keyword>
<dbReference type="OrthoDB" id="1684102at2759"/>
<dbReference type="PANTHER" id="PTHR22950:SF666">
    <property type="entry name" value="VACUOLAR AMINO ACID TRANSPORTER 4"/>
    <property type="match status" value="1"/>
</dbReference>
<dbReference type="PANTHER" id="PTHR22950">
    <property type="entry name" value="AMINO ACID TRANSPORTER"/>
    <property type="match status" value="1"/>
</dbReference>
<evidence type="ECO:0000256" key="4">
    <source>
        <dbReference type="ARBA" id="ARBA00022989"/>
    </source>
</evidence>